<sequence>RSLSIQDSIEVLSKGTILHKVRDKGVRGVKIYKRKCKLDLENLCILYFPNKRGIKSCIKTEGTDESNFSCFS</sequence>
<dbReference type="EMBL" id="CP045906">
    <property type="protein sequence ID" value="QQP34886.1"/>
    <property type="molecule type" value="Genomic_DNA"/>
</dbReference>
<accession>A0A7T8JUS1</accession>
<evidence type="ECO:0000313" key="1">
    <source>
        <dbReference type="EMBL" id="QQP34886.1"/>
    </source>
</evidence>
<protein>
    <submittedName>
        <fullName evidence="1">Phosphoinositide phospholipase C</fullName>
    </submittedName>
</protein>
<dbReference type="AlphaFoldDB" id="A0A7T8JUS1"/>
<dbReference type="Proteomes" id="UP000595437">
    <property type="component" value="Chromosome 17"/>
</dbReference>
<name>A0A7T8JUS1_CALRO</name>
<gene>
    <name evidence="1" type="ORF">FKW44_022929</name>
</gene>
<proteinExistence type="predicted"/>
<organism evidence="1 2">
    <name type="scientific">Caligus rogercresseyi</name>
    <name type="common">Sea louse</name>
    <dbReference type="NCBI Taxonomy" id="217165"/>
    <lineage>
        <taxon>Eukaryota</taxon>
        <taxon>Metazoa</taxon>
        <taxon>Ecdysozoa</taxon>
        <taxon>Arthropoda</taxon>
        <taxon>Crustacea</taxon>
        <taxon>Multicrustacea</taxon>
        <taxon>Hexanauplia</taxon>
        <taxon>Copepoda</taxon>
        <taxon>Siphonostomatoida</taxon>
        <taxon>Caligidae</taxon>
        <taxon>Caligus</taxon>
    </lineage>
</organism>
<feature type="non-terminal residue" evidence="1">
    <location>
        <position position="1"/>
    </location>
</feature>
<feature type="non-terminal residue" evidence="1">
    <location>
        <position position="72"/>
    </location>
</feature>
<reference evidence="2" key="1">
    <citation type="submission" date="2021-01" db="EMBL/GenBank/DDBJ databases">
        <title>Caligus Genome Assembly.</title>
        <authorList>
            <person name="Gallardo-Escarate C."/>
        </authorList>
    </citation>
    <scope>NUCLEOTIDE SEQUENCE [LARGE SCALE GENOMIC DNA]</scope>
</reference>
<evidence type="ECO:0000313" key="2">
    <source>
        <dbReference type="Proteomes" id="UP000595437"/>
    </source>
</evidence>
<keyword evidence="2" id="KW-1185">Reference proteome</keyword>